<proteinExistence type="predicted"/>
<organism evidence="1 2">
    <name type="scientific">Heterorhabditis bacteriophora</name>
    <name type="common">Entomopathogenic nematode worm</name>
    <dbReference type="NCBI Taxonomy" id="37862"/>
    <lineage>
        <taxon>Eukaryota</taxon>
        <taxon>Metazoa</taxon>
        <taxon>Ecdysozoa</taxon>
        <taxon>Nematoda</taxon>
        <taxon>Chromadorea</taxon>
        <taxon>Rhabditida</taxon>
        <taxon>Rhabditina</taxon>
        <taxon>Rhabditomorpha</taxon>
        <taxon>Strongyloidea</taxon>
        <taxon>Heterorhabditidae</taxon>
        <taxon>Heterorhabditis</taxon>
    </lineage>
</organism>
<evidence type="ECO:0000313" key="1">
    <source>
        <dbReference type="Proteomes" id="UP000095283"/>
    </source>
</evidence>
<protein>
    <submittedName>
        <fullName evidence="2">Uncharacterized protein</fullName>
    </submittedName>
</protein>
<dbReference type="AlphaFoldDB" id="A0A1I7W9F7"/>
<reference evidence="2" key="1">
    <citation type="submission" date="2016-11" db="UniProtKB">
        <authorList>
            <consortium name="WormBaseParasite"/>
        </authorList>
    </citation>
    <scope>IDENTIFICATION</scope>
</reference>
<accession>A0A1I7W9F7</accession>
<dbReference type="WBParaSite" id="Hba_01290">
    <property type="protein sequence ID" value="Hba_01290"/>
    <property type="gene ID" value="Hba_01290"/>
</dbReference>
<dbReference type="Proteomes" id="UP000095283">
    <property type="component" value="Unplaced"/>
</dbReference>
<evidence type="ECO:0000313" key="2">
    <source>
        <dbReference type="WBParaSite" id="Hba_01290"/>
    </source>
</evidence>
<sequence length="161" mass="18262">MRLIRSSQKHLNLVYDDQREFYFPHKYIDIIILCCRHYSVEIKKLMMQSDDASSTTHISSRYDTAGDLVNGRCLCSCAASPKDHLPALSSFGLPITTSNTITSSVGSNQNKVAKENNKLRMLTSLTHQVLPMSAMPTRFSLYKLINVFAFKYTKCLSIFLI</sequence>
<name>A0A1I7W9F7_HETBA</name>
<keyword evidence="1" id="KW-1185">Reference proteome</keyword>